<dbReference type="NCBIfam" id="TIGR00277">
    <property type="entry name" value="HDIG"/>
    <property type="match status" value="1"/>
</dbReference>
<dbReference type="OrthoDB" id="9804747at2"/>
<evidence type="ECO:0000313" key="6">
    <source>
        <dbReference type="Proteomes" id="UP000184334"/>
    </source>
</evidence>
<feature type="transmembrane region" description="Helical" evidence="2">
    <location>
        <begin position="32"/>
        <end position="52"/>
    </location>
</feature>
<sequence length="449" mass="52320">MKKDTLIVAVVFFNITIFGNNIDKTISFQNGIFYYILLFLLVVTSIIITLFIDRKTLKKKYLEKENELKGLNLDLDSANKELEDSYKKIEKLNSSIIKILELSSFFAAPKLMEKDFEKKVLDLAIEIIEPAKNGSIFLFNDDNAKMVYARGYDYNKINELKLKKQDLIVPEKSKIIKEIHNVNKYRMSEDLFNEFHKLGGNLKETLITPIIFNSETFGIITLDIHKNESTKRFEDYHTKIMDYFGKTFAGFLKMLNFIKQEGKFHKDIALTLVKALEYYDDYTRGHSERVANWASLVAEKMNMDKEKIERIYWAGVLHDIGKIFIPQTILNKSGRLTPEEYEKIKLHPVKGEELIDKVEEMADISKIIRHHHERWDGTGYPDGLLRENIPLESRILAVADSFDAMISKRPYKKPLTKKEAIFELKRLSMKQFDGKVVSAFIEIIEKEDI</sequence>
<dbReference type="Gene3D" id="1.10.3210.10">
    <property type="entry name" value="Hypothetical protein af1432"/>
    <property type="match status" value="1"/>
</dbReference>
<dbReference type="CDD" id="cd00077">
    <property type="entry name" value="HDc"/>
    <property type="match status" value="1"/>
</dbReference>
<keyword evidence="2" id="KW-0472">Membrane</keyword>
<dbReference type="STRING" id="1122195.SAMN02745164_00385"/>
<dbReference type="EMBL" id="FQUI01000004">
    <property type="protein sequence ID" value="SHE41640.1"/>
    <property type="molecule type" value="Genomic_DNA"/>
</dbReference>
<keyword evidence="2" id="KW-0812">Transmembrane</keyword>
<dbReference type="PANTHER" id="PTHR43155:SF8">
    <property type="entry name" value="METAL DEPENDENT PHOSPHOHYDROLASE"/>
    <property type="match status" value="1"/>
</dbReference>
<keyword evidence="6" id="KW-1185">Reference proteome</keyword>
<dbReference type="PANTHER" id="PTHR43155">
    <property type="entry name" value="CYCLIC DI-GMP PHOSPHODIESTERASE PA4108-RELATED"/>
    <property type="match status" value="1"/>
</dbReference>
<accession>A0A1M4TB31</accession>
<dbReference type="InterPro" id="IPR029016">
    <property type="entry name" value="GAF-like_dom_sf"/>
</dbReference>
<feature type="domain" description="HD-GYP" evidence="4">
    <location>
        <begin position="261"/>
        <end position="449"/>
    </location>
</feature>
<dbReference type="Pfam" id="PF13487">
    <property type="entry name" value="HD_5"/>
    <property type="match status" value="1"/>
</dbReference>
<dbReference type="PROSITE" id="PS51831">
    <property type="entry name" value="HD"/>
    <property type="match status" value="1"/>
</dbReference>
<keyword evidence="2" id="KW-1133">Transmembrane helix</keyword>
<dbReference type="InterPro" id="IPR003607">
    <property type="entry name" value="HD/PDEase_dom"/>
</dbReference>
<comment type="caution">
    <text evidence="5">The sequence shown here is derived from an EMBL/GenBank/DDBJ whole genome shotgun (WGS) entry which is preliminary data.</text>
</comment>
<dbReference type="InterPro" id="IPR037522">
    <property type="entry name" value="HD_GYP_dom"/>
</dbReference>
<dbReference type="RefSeq" id="WP_072862882.1">
    <property type="nucleotide sequence ID" value="NZ_FQUI01000004.1"/>
</dbReference>
<dbReference type="InterPro" id="IPR006674">
    <property type="entry name" value="HD_domain"/>
</dbReference>
<evidence type="ECO:0000259" key="4">
    <source>
        <dbReference type="PROSITE" id="PS51832"/>
    </source>
</evidence>
<keyword evidence="1" id="KW-0175">Coiled coil</keyword>
<dbReference type="PROSITE" id="PS51832">
    <property type="entry name" value="HD_GYP"/>
    <property type="match status" value="1"/>
</dbReference>
<dbReference type="AlphaFoldDB" id="A0A1M4TB31"/>
<dbReference type="SUPFAM" id="SSF109604">
    <property type="entry name" value="HD-domain/PDEase-like"/>
    <property type="match status" value="1"/>
</dbReference>
<dbReference type="Gene3D" id="3.30.450.40">
    <property type="match status" value="1"/>
</dbReference>
<dbReference type="SMART" id="SM00471">
    <property type="entry name" value="HDc"/>
    <property type="match status" value="1"/>
</dbReference>
<organism evidence="5 6">
    <name type="scientific">Marinitoga hydrogenitolerans (strain DSM 16785 / JCM 12826 / AT1271)</name>
    <dbReference type="NCBI Taxonomy" id="1122195"/>
    <lineage>
        <taxon>Bacteria</taxon>
        <taxon>Thermotogati</taxon>
        <taxon>Thermotogota</taxon>
        <taxon>Thermotogae</taxon>
        <taxon>Petrotogales</taxon>
        <taxon>Petrotogaceae</taxon>
        <taxon>Marinitoga</taxon>
    </lineage>
</organism>
<dbReference type="InterPro" id="IPR006675">
    <property type="entry name" value="HDIG_dom"/>
</dbReference>
<dbReference type="Proteomes" id="UP000184334">
    <property type="component" value="Unassembled WGS sequence"/>
</dbReference>
<evidence type="ECO:0000313" key="5">
    <source>
        <dbReference type="EMBL" id="SHE41640.1"/>
    </source>
</evidence>
<protein>
    <submittedName>
        <fullName evidence="5">HDIG domain-containing protein</fullName>
    </submittedName>
</protein>
<gene>
    <name evidence="5" type="ORF">SAMN02745164_00385</name>
</gene>
<feature type="domain" description="HD" evidence="3">
    <location>
        <begin position="283"/>
        <end position="405"/>
    </location>
</feature>
<reference evidence="5" key="1">
    <citation type="submission" date="2016-11" db="EMBL/GenBank/DDBJ databases">
        <authorList>
            <person name="Varghese N."/>
            <person name="Submissions S."/>
        </authorList>
    </citation>
    <scope>NUCLEOTIDE SEQUENCE [LARGE SCALE GENOMIC DNA]</scope>
    <source>
        <strain evidence="5">DSM 16785</strain>
    </source>
</reference>
<evidence type="ECO:0000259" key="3">
    <source>
        <dbReference type="PROSITE" id="PS51831"/>
    </source>
</evidence>
<proteinExistence type="predicted"/>
<evidence type="ECO:0000256" key="2">
    <source>
        <dbReference type="SAM" id="Phobius"/>
    </source>
</evidence>
<feature type="coiled-coil region" evidence="1">
    <location>
        <begin position="54"/>
        <end position="95"/>
    </location>
</feature>
<evidence type="ECO:0000256" key="1">
    <source>
        <dbReference type="SAM" id="Coils"/>
    </source>
</evidence>
<name>A0A1M4TB31_MARH1</name>